<feature type="compositionally biased region" description="Basic and acidic residues" evidence="3">
    <location>
        <begin position="73"/>
        <end position="83"/>
    </location>
</feature>
<dbReference type="Proteomes" id="UP001516023">
    <property type="component" value="Unassembled WGS sequence"/>
</dbReference>
<dbReference type="GO" id="GO:0016491">
    <property type="term" value="F:oxidoreductase activity"/>
    <property type="evidence" value="ECO:0007669"/>
    <property type="project" value="UniProtKB-KW"/>
</dbReference>
<comment type="similarity">
    <text evidence="1">Belongs to the short-chain dehydrogenases/reductases (SDR) family.</text>
</comment>
<dbReference type="EMBL" id="JABMIG020000219">
    <property type="protein sequence ID" value="KAL3785165.1"/>
    <property type="molecule type" value="Genomic_DNA"/>
</dbReference>
<organism evidence="4 5">
    <name type="scientific">Cyclotella cryptica</name>
    <dbReference type="NCBI Taxonomy" id="29204"/>
    <lineage>
        <taxon>Eukaryota</taxon>
        <taxon>Sar</taxon>
        <taxon>Stramenopiles</taxon>
        <taxon>Ochrophyta</taxon>
        <taxon>Bacillariophyta</taxon>
        <taxon>Coscinodiscophyceae</taxon>
        <taxon>Thalassiosirophycidae</taxon>
        <taxon>Stephanodiscales</taxon>
        <taxon>Stephanodiscaceae</taxon>
        <taxon>Cyclotella</taxon>
    </lineage>
</organism>
<dbReference type="PRINTS" id="PR00081">
    <property type="entry name" value="GDHRDH"/>
</dbReference>
<evidence type="ECO:0008006" key="6">
    <source>
        <dbReference type="Google" id="ProtNLM"/>
    </source>
</evidence>
<dbReference type="InterPro" id="IPR036291">
    <property type="entry name" value="NAD(P)-bd_dom_sf"/>
</dbReference>
<proteinExistence type="inferred from homology"/>
<dbReference type="PANTHER" id="PTHR24320">
    <property type="entry name" value="RETINOL DEHYDROGENASE"/>
    <property type="match status" value="1"/>
</dbReference>
<protein>
    <recommendedName>
        <fullName evidence="6">Protochlorophyllide reductase</fullName>
    </recommendedName>
</protein>
<dbReference type="AlphaFoldDB" id="A0ABD3PAJ8"/>
<sequence>MGKPSTEQQPPLSEDLYLSYLNNDDLLPPLTGKTVAITGTTSGLGFALARTAIVKRASLVLLLNRTSDRSATSEEKLRESYLHDEEEDAETTTTTTRTVLRSIDCDLQSFDSVKSAAEAVTEAVRPYHGLDVLCLNAGIMACDDIRTKDGFDVQMQTNMLSHFLLASLLYPSVREAAEQRGEARIVSHSSSAREMVKKLEEKYFTQCHGGSLGGNNASFLSQFLLGKEGPWVRYSQSKLANAAFAMALHHKLQAIESKIKSVACEPGYSVTSLQDTKHFVSVMNLFPKQSASDGSLNAAMSCFGPDTDSGDLFAPANVATGKPIKVVSKGIRQKTGWIGGTDKGTCDAENQKLVWDACEKALGIKFDV</sequence>
<keyword evidence="5" id="KW-1185">Reference proteome</keyword>
<dbReference type="Pfam" id="PF00106">
    <property type="entry name" value="adh_short"/>
    <property type="match status" value="1"/>
</dbReference>
<gene>
    <name evidence="4" type="ORF">HJC23_013831</name>
</gene>
<comment type="caution">
    <text evidence="4">The sequence shown here is derived from an EMBL/GenBank/DDBJ whole genome shotgun (WGS) entry which is preliminary data.</text>
</comment>
<name>A0ABD3PAJ8_9STRA</name>
<dbReference type="Gene3D" id="3.40.50.720">
    <property type="entry name" value="NAD(P)-binding Rossmann-like Domain"/>
    <property type="match status" value="1"/>
</dbReference>
<evidence type="ECO:0000256" key="1">
    <source>
        <dbReference type="ARBA" id="ARBA00006484"/>
    </source>
</evidence>
<dbReference type="InterPro" id="IPR002347">
    <property type="entry name" value="SDR_fam"/>
</dbReference>
<keyword evidence="2" id="KW-0560">Oxidoreductase</keyword>
<dbReference type="SUPFAM" id="SSF51735">
    <property type="entry name" value="NAD(P)-binding Rossmann-fold domains"/>
    <property type="match status" value="1"/>
</dbReference>
<evidence type="ECO:0000256" key="2">
    <source>
        <dbReference type="ARBA" id="ARBA00023002"/>
    </source>
</evidence>
<accession>A0ABD3PAJ8</accession>
<evidence type="ECO:0000256" key="3">
    <source>
        <dbReference type="SAM" id="MobiDB-lite"/>
    </source>
</evidence>
<evidence type="ECO:0000313" key="4">
    <source>
        <dbReference type="EMBL" id="KAL3785165.1"/>
    </source>
</evidence>
<dbReference type="PANTHER" id="PTHR24320:SF148">
    <property type="entry name" value="NAD(P)-BINDING ROSSMANN-FOLD SUPERFAMILY PROTEIN"/>
    <property type="match status" value="1"/>
</dbReference>
<evidence type="ECO:0000313" key="5">
    <source>
        <dbReference type="Proteomes" id="UP001516023"/>
    </source>
</evidence>
<feature type="region of interest" description="Disordered" evidence="3">
    <location>
        <begin position="73"/>
        <end position="94"/>
    </location>
</feature>
<reference evidence="4 5" key="1">
    <citation type="journal article" date="2020" name="G3 (Bethesda)">
        <title>Improved Reference Genome for Cyclotella cryptica CCMP332, a Model for Cell Wall Morphogenesis, Salinity Adaptation, and Lipid Production in Diatoms (Bacillariophyta).</title>
        <authorList>
            <person name="Roberts W.R."/>
            <person name="Downey K.M."/>
            <person name="Ruck E.C."/>
            <person name="Traller J.C."/>
            <person name="Alverson A.J."/>
        </authorList>
    </citation>
    <scope>NUCLEOTIDE SEQUENCE [LARGE SCALE GENOMIC DNA]</scope>
    <source>
        <strain evidence="4 5">CCMP332</strain>
    </source>
</reference>